<dbReference type="PANTHER" id="PTHR11799">
    <property type="entry name" value="PARAOXONASE"/>
    <property type="match status" value="1"/>
</dbReference>
<dbReference type="InterPro" id="IPR011042">
    <property type="entry name" value="6-blade_b-propeller_TolB-like"/>
</dbReference>
<proteinExistence type="predicted"/>
<dbReference type="SUPFAM" id="SSF63829">
    <property type="entry name" value="Calcium-dependent phosphotriesterase"/>
    <property type="match status" value="1"/>
</dbReference>
<evidence type="ECO:0000313" key="1">
    <source>
        <dbReference type="EMBL" id="MFB9781259.1"/>
    </source>
</evidence>
<name>A0ABV5XFL4_9NOCA</name>
<dbReference type="Gene3D" id="2.120.10.30">
    <property type="entry name" value="TolB, C-terminal domain"/>
    <property type="match status" value="1"/>
</dbReference>
<dbReference type="Proteomes" id="UP001589587">
    <property type="component" value="Unassembled WGS sequence"/>
</dbReference>
<sequence length="323" mass="34567">MNRLIGYVWGPVNAEDIAAVPGSEWVVTSGMVGQDAPLGRLYAVNRDDHSSSELFPFHADYRIDEDRFGAIESLDPSKFEPHGIDVWQRPDGVVELYVVNHGWRESVEVFEIVLEGRRPALRWIGAAVLPEPLTGNDVAAAGDGGFALSVNETDPTGPFARSNLPDSGAVMAWTAPAGWTRVPGSEINSANGIALSLDGKWMFLGGWRSASIKKISRIDGQSETVSTGILTDNITWAADGSLWAAGPAVTPEQFFAARSGPQAHLGVPSRVLRVDPETLTMDSMLDYPGQVFTAATTGLQLAEEIWVGTAHGPGLARFTMPAG</sequence>
<accession>A0ABV5XFL4</accession>
<gene>
    <name evidence="1" type="ORF">ACFFQ6_16310</name>
</gene>
<dbReference type="PANTHER" id="PTHR11799:SF12">
    <property type="entry name" value="PARAOXONASE-RELATED"/>
    <property type="match status" value="1"/>
</dbReference>
<keyword evidence="2" id="KW-1185">Reference proteome</keyword>
<evidence type="ECO:0000313" key="2">
    <source>
        <dbReference type="Proteomes" id="UP001589587"/>
    </source>
</evidence>
<reference evidence="1 2" key="1">
    <citation type="submission" date="2024-09" db="EMBL/GenBank/DDBJ databases">
        <authorList>
            <person name="Sun Q."/>
            <person name="Mori K."/>
        </authorList>
    </citation>
    <scope>NUCLEOTIDE SEQUENCE [LARGE SCALE GENOMIC DNA]</scope>
    <source>
        <strain evidence="1 2">JCM 11411</strain>
    </source>
</reference>
<organism evidence="1 2">
    <name type="scientific">Rhodococcus baikonurensis</name>
    <dbReference type="NCBI Taxonomy" id="172041"/>
    <lineage>
        <taxon>Bacteria</taxon>
        <taxon>Bacillati</taxon>
        <taxon>Actinomycetota</taxon>
        <taxon>Actinomycetes</taxon>
        <taxon>Mycobacteriales</taxon>
        <taxon>Nocardiaceae</taxon>
        <taxon>Rhodococcus</taxon>
        <taxon>Rhodococcus erythropolis group</taxon>
    </lineage>
</organism>
<protein>
    <submittedName>
        <fullName evidence="1">Uncharacterized protein</fullName>
    </submittedName>
</protein>
<comment type="caution">
    <text evidence="1">The sequence shown here is derived from an EMBL/GenBank/DDBJ whole genome shotgun (WGS) entry which is preliminary data.</text>
</comment>
<dbReference type="RefSeq" id="WP_350491490.1">
    <property type="nucleotide sequence ID" value="NZ_JBHMAS010000039.1"/>
</dbReference>
<dbReference type="EMBL" id="JBHMAS010000039">
    <property type="protein sequence ID" value="MFB9781259.1"/>
    <property type="molecule type" value="Genomic_DNA"/>
</dbReference>
<dbReference type="InterPro" id="IPR051288">
    <property type="entry name" value="Serum_paraoxonase/arylesterase"/>
</dbReference>